<dbReference type="SUPFAM" id="SSF57667">
    <property type="entry name" value="beta-beta-alpha zinc fingers"/>
    <property type="match status" value="1"/>
</dbReference>
<feature type="compositionally biased region" description="Polar residues" evidence="2">
    <location>
        <begin position="170"/>
        <end position="195"/>
    </location>
</feature>
<comment type="caution">
    <text evidence="4">The sequence shown here is derived from an EMBL/GenBank/DDBJ whole genome shotgun (WGS) entry which is preliminary data.</text>
</comment>
<feature type="region of interest" description="Disordered" evidence="2">
    <location>
        <begin position="119"/>
        <end position="195"/>
    </location>
</feature>
<dbReference type="PROSITE" id="PS00028">
    <property type="entry name" value="ZINC_FINGER_C2H2_1"/>
    <property type="match status" value="1"/>
</dbReference>
<proteinExistence type="predicted"/>
<accession>A0ABR1YJI9</accession>
<gene>
    <name evidence="4" type="ORF">HDK90DRAFT_513018</name>
</gene>
<evidence type="ECO:0000313" key="5">
    <source>
        <dbReference type="Proteomes" id="UP001492380"/>
    </source>
</evidence>
<keyword evidence="1" id="KW-0479">Metal-binding</keyword>
<dbReference type="Gene3D" id="3.30.160.60">
    <property type="entry name" value="Classic Zinc Finger"/>
    <property type="match status" value="1"/>
</dbReference>
<dbReference type="InterPro" id="IPR036236">
    <property type="entry name" value="Znf_C2H2_sf"/>
</dbReference>
<sequence>MATSEQGMFLFRSDQVTYIADPKQCRMCNERFDFYEGLERHVKAIHPGTKAYRCPYCHLHTATRYRKMRKHVQESHPGQAQLPSGSNITNPAEAEQTDESHAIQSTPAPQIDALNVAHAAPTQHTSESHAIDATSTKQQDGSSFANSSGNAVALHEMTQRQTGPHRDLTQPYTTDEASTLQEGPSPQAEGNHNLVQSDEDVEYGIRWEQVMYTPSAQREDRLLLQLMGTFDDSSYDMERGVWEEWRD</sequence>
<feature type="domain" description="C2H2-type" evidence="3">
    <location>
        <begin position="23"/>
        <end position="51"/>
    </location>
</feature>
<evidence type="ECO:0000256" key="2">
    <source>
        <dbReference type="SAM" id="MobiDB-lite"/>
    </source>
</evidence>
<keyword evidence="1" id="KW-0862">Zinc</keyword>
<evidence type="ECO:0000313" key="4">
    <source>
        <dbReference type="EMBL" id="KAK8230914.1"/>
    </source>
</evidence>
<evidence type="ECO:0000256" key="1">
    <source>
        <dbReference type="PROSITE-ProRule" id="PRU00042"/>
    </source>
</evidence>
<dbReference type="Proteomes" id="UP001492380">
    <property type="component" value="Unassembled WGS sequence"/>
</dbReference>
<feature type="compositionally biased region" description="Polar residues" evidence="2">
    <location>
        <begin position="76"/>
        <end position="90"/>
    </location>
</feature>
<evidence type="ECO:0000259" key="3">
    <source>
        <dbReference type="PROSITE" id="PS50157"/>
    </source>
</evidence>
<keyword evidence="5" id="KW-1185">Reference proteome</keyword>
<name>A0ABR1YJI9_9PEZI</name>
<feature type="region of interest" description="Disordered" evidence="2">
    <location>
        <begin position="68"/>
        <end position="103"/>
    </location>
</feature>
<dbReference type="InterPro" id="IPR013087">
    <property type="entry name" value="Znf_C2H2_type"/>
</dbReference>
<dbReference type="SMART" id="SM00355">
    <property type="entry name" value="ZnF_C2H2"/>
    <property type="match status" value="2"/>
</dbReference>
<dbReference type="EMBL" id="JBBWRZ010000008">
    <property type="protein sequence ID" value="KAK8230914.1"/>
    <property type="molecule type" value="Genomic_DNA"/>
</dbReference>
<reference evidence="4 5" key="1">
    <citation type="submission" date="2024-04" db="EMBL/GenBank/DDBJ databases">
        <title>Phyllosticta paracitricarpa is synonymous to the EU quarantine fungus P. citricarpa based on phylogenomic analyses.</title>
        <authorList>
            <consortium name="Lawrence Berkeley National Laboratory"/>
            <person name="Van Ingen-Buijs V.A."/>
            <person name="Van Westerhoven A.C."/>
            <person name="Haridas S."/>
            <person name="Skiadas P."/>
            <person name="Martin F."/>
            <person name="Groenewald J.Z."/>
            <person name="Crous P.W."/>
            <person name="Seidl M.F."/>
        </authorList>
    </citation>
    <scope>NUCLEOTIDE SEQUENCE [LARGE SCALE GENOMIC DNA]</scope>
    <source>
        <strain evidence="4 5">CBS 123374</strain>
    </source>
</reference>
<protein>
    <recommendedName>
        <fullName evidence="3">C2H2-type domain-containing protein</fullName>
    </recommendedName>
</protein>
<organism evidence="4 5">
    <name type="scientific">Phyllosticta capitalensis</name>
    <dbReference type="NCBI Taxonomy" id="121624"/>
    <lineage>
        <taxon>Eukaryota</taxon>
        <taxon>Fungi</taxon>
        <taxon>Dikarya</taxon>
        <taxon>Ascomycota</taxon>
        <taxon>Pezizomycotina</taxon>
        <taxon>Dothideomycetes</taxon>
        <taxon>Dothideomycetes incertae sedis</taxon>
        <taxon>Botryosphaeriales</taxon>
        <taxon>Phyllostictaceae</taxon>
        <taxon>Phyllosticta</taxon>
    </lineage>
</organism>
<feature type="compositionally biased region" description="Polar residues" evidence="2">
    <location>
        <begin position="133"/>
        <end position="150"/>
    </location>
</feature>
<dbReference type="PROSITE" id="PS50157">
    <property type="entry name" value="ZINC_FINGER_C2H2_2"/>
    <property type="match status" value="1"/>
</dbReference>
<keyword evidence="1" id="KW-0863">Zinc-finger</keyword>